<organism evidence="7">
    <name type="scientific">Mesocestoides corti</name>
    <name type="common">Flatworm</name>
    <dbReference type="NCBI Taxonomy" id="53468"/>
    <lineage>
        <taxon>Eukaryota</taxon>
        <taxon>Metazoa</taxon>
        <taxon>Spiralia</taxon>
        <taxon>Lophotrochozoa</taxon>
        <taxon>Platyhelminthes</taxon>
        <taxon>Cestoda</taxon>
        <taxon>Eucestoda</taxon>
        <taxon>Cyclophyllidea</taxon>
        <taxon>Mesocestoididae</taxon>
        <taxon>Mesocestoides</taxon>
    </lineage>
</organism>
<evidence type="ECO:0000256" key="6">
    <source>
        <dbReference type="SAM" id="Coils"/>
    </source>
</evidence>
<feature type="coiled-coil region" evidence="6">
    <location>
        <begin position="154"/>
        <end position="242"/>
    </location>
</feature>
<comment type="subcellular location">
    <subcellularLocation>
        <location evidence="2">Cell projection</location>
    </subcellularLocation>
    <subcellularLocation>
        <location evidence="1">Cytoplasm</location>
        <location evidence="1">Cytoskeleton</location>
    </subcellularLocation>
</comment>
<evidence type="ECO:0000313" key="7">
    <source>
        <dbReference type="WBParaSite" id="MCU_001091-RA"/>
    </source>
</evidence>
<name>A0A5K3EJW7_MESCO</name>
<dbReference type="GO" id="GO:0005737">
    <property type="term" value="C:cytoplasm"/>
    <property type="evidence" value="ECO:0007669"/>
    <property type="project" value="TreeGrafter"/>
</dbReference>
<dbReference type="WBParaSite" id="MCU_001091-RA">
    <property type="protein sequence ID" value="MCU_001091-RA"/>
    <property type="gene ID" value="MCU_001091"/>
</dbReference>
<accession>A0A5K3EJW7</accession>
<keyword evidence="3" id="KW-0963">Cytoplasm</keyword>
<proteinExistence type="predicted"/>
<evidence type="ECO:0000256" key="4">
    <source>
        <dbReference type="ARBA" id="ARBA00023212"/>
    </source>
</evidence>
<keyword evidence="5" id="KW-0966">Cell projection</keyword>
<dbReference type="GO" id="GO:0031514">
    <property type="term" value="C:motile cilium"/>
    <property type="evidence" value="ECO:0007669"/>
    <property type="project" value="TreeGrafter"/>
</dbReference>
<dbReference type="PANTHER" id="PTHR14871:SF1">
    <property type="entry name" value="DYNEIN REGULATORY COMPLEX PROTEIN 9"/>
    <property type="match status" value="1"/>
</dbReference>
<protein>
    <submittedName>
        <fullName evidence="7">Dynein regulatory complex protein 9</fullName>
    </submittedName>
</protein>
<dbReference type="CDD" id="cd23766">
    <property type="entry name" value="IQCG"/>
    <property type="match status" value="1"/>
</dbReference>
<dbReference type="AlphaFoldDB" id="A0A5K3EJW7"/>
<evidence type="ECO:0000256" key="2">
    <source>
        <dbReference type="ARBA" id="ARBA00004316"/>
    </source>
</evidence>
<dbReference type="PANTHER" id="PTHR14871">
    <property type="entry name" value="DYNEIN REGULATORY COMPLEX PROTEIN 9"/>
    <property type="match status" value="1"/>
</dbReference>
<evidence type="ECO:0000256" key="5">
    <source>
        <dbReference type="ARBA" id="ARBA00023273"/>
    </source>
</evidence>
<keyword evidence="4" id="KW-0206">Cytoskeleton</keyword>
<evidence type="ECO:0000256" key="3">
    <source>
        <dbReference type="ARBA" id="ARBA00022490"/>
    </source>
</evidence>
<dbReference type="GO" id="GO:0005856">
    <property type="term" value="C:cytoskeleton"/>
    <property type="evidence" value="ECO:0007669"/>
    <property type="project" value="UniProtKB-SubCell"/>
</dbReference>
<dbReference type="InterPro" id="IPR042618">
    <property type="entry name" value="IQCG"/>
</dbReference>
<reference evidence="7" key="1">
    <citation type="submission" date="2019-11" db="UniProtKB">
        <authorList>
            <consortium name="WormBaseParasite"/>
        </authorList>
    </citation>
    <scope>IDENTIFICATION</scope>
</reference>
<evidence type="ECO:0000256" key="1">
    <source>
        <dbReference type="ARBA" id="ARBA00004245"/>
    </source>
</evidence>
<keyword evidence="6" id="KW-0175">Coiled coil</keyword>
<sequence length="377" mass="43621">MQMRSDMECINRKFIVGILHMALGNVKSQILGSIFEYTAEEMSLLVATMKYDYENDVREKEKAEQSEDLTEILGEVSEMLETYGNKMAMLDKGRELTAPMDRGLEMYLYIEKVKELLAEVKSVCLSCAKELQEKGTFEVLKNYVEASSMELVKLATVVETQMDLQDELEHLETEVSQFKDKGKARIEEKTKLISTLHDRFQELKAKVAMQTRFWVKNVECAVSEVKARRDEMEENLTAEIDATQLNITNDGRTLSEISTWLMNNSAKLEAQTEYMQEKQQNDLDALRHAYSDLVHKRNEQLDALTNLIFEYKRIDKVVEDYKSAKAMKAAQEESEQKLAEAALKVQSWWRTIMVTHHIGTKANAKKKGRRSRRSHRF</sequence>
<dbReference type="GO" id="GO:0044782">
    <property type="term" value="P:cilium organization"/>
    <property type="evidence" value="ECO:0007669"/>
    <property type="project" value="TreeGrafter"/>
</dbReference>